<comment type="caution">
    <text evidence="2">The sequence shown here is derived from an EMBL/GenBank/DDBJ whole genome shotgun (WGS) entry which is preliminary data.</text>
</comment>
<accession>A0A7W9AMD6</accession>
<evidence type="ECO:0000256" key="1">
    <source>
        <dbReference type="SAM" id="Phobius"/>
    </source>
</evidence>
<organism evidence="2 3">
    <name type="scientific">Sphingomonas yantingensis</name>
    <dbReference type="NCBI Taxonomy" id="1241761"/>
    <lineage>
        <taxon>Bacteria</taxon>
        <taxon>Pseudomonadati</taxon>
        <taxon>Pseudomonadota</taxon>
        <taxon>Alphaproteobacteria</taxon>
        <taxon>Sphingomonadales</taxon>
        <taxon>Sphingomonadaceae</taxon>
        <taxon>Sphingomonas</taxon>
    </lineage>
</organism>
<protein>
    <submittedName>
        <fullName evidence="2">Putative membrane protein</fullName>
    </submittedName>
</protein>
<dbReference type="RefSeq" id="WP_184023453.1">
    <property type="nucleotide sequence ID" value="NZ_JACIJJ010000001.1"/>
</dbReference>
<dbReference type="EMBL" id="JACIJJ010000001">
    <property type="protein sequence ID" value="MBB5696921.1"/>
    <property type="molecule type" value="Genomic_DNA"/>
</dbReference>
<feature type="transmembrane region" description="Helical" evidence="1">
    <location>
        <begin position="84"/>
        <end position="101"/>
    </location>
</feature>
<keyword evidence="1" id="KW-1133">Transmembrane helix</keyword>
<keyword evidence="1" id="KW-0812">Transmembrane</keyword>
<keyword evidence="1" id="KW-0472">Membrane</keyword>
<feature type="transmembrane region" description="Helical" evidence="1">
    <location>
        <begin position="20"/>
        <end position="41"/>
    </location>
</feature>
<gene>
    <name evidence="2" type="ORF">FHR19_000246</name>
</gene>
<dbReference type="AlphaFoldDB" id="A0A7W9AMD6"/>
<reference evidence="2 3" key="1">
    <citation type="submission" date="2020-08" db="EMBL/GenBank/DDBJ databases">
        <title>Genomic Encyclopedia of Type Strains, Phase IV (KMG-IV): sequencing the most valuable type-strain genomes for metagenomic binning, comparative biology and taxonomic classification.</title>
        <authorList>
            <person name="Goeker M."/>
        </authorList>
    </citation>
    <scope>NUCLEOTIDE SEQUENCE [LARGE SCALE GENOMIC DNA]</scope>
    <source>
        <strain evidence="2 3">DSM 27244</strain>
    </source>
</reference>
<sequence length="170" mass="18847">MATTAVSTGRRTDMRRVDAFERFLAIGAALLLAVVLVALFRGRAQWHLIGPGIWLHLATILAALALTPVMLLRPRGDWLHRRLGYVWVAAMAGTALISFTIRNTNHGGLSLIHILSAWTLIQVPLIVWTARNHQHVRHRSAVRGMVFGALLIAGFFTFPFGRLLGTWLLA</sequence>
<evidence type="ECO:0000313" key="3">
    <source>
        <dbReference type="Proteomes" id="UP000557739"/>
    </source>
</evidence>
<name>A0A7W9AMD6_9SPHN</name>
<proteinExistence type="predicted"/>
<dbReference type="Proteomes" id="UP000557739">
    <property type="component" value="Unassembled WGS sequence"/>
</dbReference>
<feature type="transmembrane region" description="Helical" evidence="1">
    <location>
        <begin position="140"/>
        <end position="160"/>
    </location>
</feature>
<feature type="transmembrane region" description="Helical" evidence="1">
    <location>
        <begin position="53"/>
        <end position="72"/>
    </location>
</feature>
<keyword evidence="3" id="KW-1185">Reference proteome</keyword>
<feature type="transmembrane region" description="Helical" evidence="1">
    <location>
        <begin position="107"/>
        <end position="128"/>
    </location>
</feature>
<evidence type="ECO:0000313" key="2">
    <source>
        <dbReference type="EMBL" id="MBB5696921.1"/>
    </source>
</evidence>